<keyword evidence="2" id="KW-1185">Reference proteome</keyword>
<dbReference type="RefSeq" id="WP_343924496.1">
    <property type="nucleotide sequence ID" value="NZ_BAAAIR010000039.1"/>
</dbReference>
<dbReference type="Proteomes" id="UP001595937">
    <property type="component" value="Unassembled WGS sequence"/>
</dbReference>
<accession>A0ABW0FIA3</accession>
<evidence type="ECO:0000313" key="1">
    <source>
        <dbReference type="EMBL" id="MFC5298498.1"/>
    </source>
</evidence>
<dbReference type="EMBL" id="JBHSLN010000070">
    <property type="protein sequence ID" value="MFC5298498.1"/>
    <property type="molecule type" value="Genomic_DNA"/>
</dbReference>
<organism evidence="1 2">
    <name type="scientific">Brachybacterium tyrofermentans</name>
    <dbReference type="NCBI Taxonomy" id="47848"/>
    <lineage>
        <taxon>Bacteria</taxon>
        <taxon>Bacillati</taxon>
        <taxon>Actinomycetota</taxon>
        <taxon>Actinomycetes</taxon>
        <taxon>Micrococcales</taxon>
        <taxon>Dermabacteraceae</taxon>
        <taxon>Brachybacterium</taxon>
    </lineage>
</organism>
<proteinExistence type="predicted"/>
<gene>
    <name evidence="1" type="ORF">ACFPK8_13350</name>
</gene>
<name>A0ABW0FIA3_9MICO</name>
<reference evidence="2" key="1">
    <citation type="journal article" date="2019" name="Int. J. Syst. Evol. Microbiol.">
        <title>The Global Catalogue of Microorganisms (GCM) 10K type strain sequencing project: providing services to taxonomists for standard genome sequencing and annotation.</title>
        <authorList>
            <consortium name="The Broad Institute Genomics Platform"/>
            <consortium name="The Broad Institute Genome Sequencing Center for Infectious Disease"/>
            <person name="Wu L."/>
            <person name="Ma J."/>
        </authorList>
    </citation>
    <scope>NUCLEOTIDE SEQUENCE [LARGE SCALE GENOMIC DNA]</scope>
    <source>
        <strain evidence="2">CGMCC 1.16455</strain>
    </source>
</reference>
<dbReference type="GeneID" id="303297691"/>
<protein>
    <submittedName>
        <fullName evidence="1">Uncharacterized protein</fullName>
    </submittedName>
</protein>
<comment type="caution">
    <text evidence="1">The sequence shown here is derived from an EMBL/GenBank/DDBJ whole genome shotgun (WGS) entry which is preliminary data.</text>
</comment>
<evidence type="ECO:0000313" key="2">
    <source>
        <dbReference type="Proteomes" id="UP001595937"/>
    </source>
</evidence>
<sequence>MAGELLLSHVATARAGGEAPVHAIATAAIELGWRVDRGLVQESRVREMPVWYLRLNIGDHYGFARPPLERILP</sequence>